<feature type="region of interest" description="Disordered" evidence="4">
    <location>
        <begin position="309"/>
        <end position="351"/>
    </location>
</feature>
<dbReference type="Pfam" id="PF07719">
    <property type="entry name" value="TPR_2"/>
    <property type="match status" value="1"/>
</dbReference>
<dbReference type="PROSITE" id="PS50005">
    <property type="entry name" value="TPR"/>
    <property type="match status" value="1"/>
</dbReference>
<dbReference type="STRING" id="2903.R1BG81"/>
<dbReference type="InterPro" id="IPR011990">
    <property type="entry name" value="TPR-like_helical_dom_sf"/>
</dbReference>
<sequence length="625" mass="63946">MTTADTLRSEGNALFKSGRYSEAEERYAAAIAALAGAPESEEARKCRLNRCACLLRLHGYEAARREAETVIEQSGGTAAKAHFRLGQCLDALHEPQAAAAALTQAIKLDPKAREPREALEAVRARLKAQPQLELVLDDLRLVEERALRALCHSDLSRSRQQLELMLKQARAQAGTLGRDAGHWEGRALLGLALVCVDEGEAAAAADYIAACRRRLPAEDAARQDARLEGALALVSAAVALETEQLVEAEEHVAAGLSLARSTRSDALLLRLLGTSSAPPGRLCGGLAVAAAGTEARGPASIGAARAARAVGRGGGGGEGGPCRGGRERRQPWPRRLPAGARGVTAGAAARRRRRAHSISSINGLRGAACDDAHNLFLAATRHGSRPRAECVRGLRAALAEDAALHSSSAHARLSGALALALLGDPAAGVGSATPPVEESVETTTAALALPPGGGGRGAREEPVPPLGSAAAAAEAQRSLEAGLGIATSHLERADLLGLLCLRHLATPDGGAAAVRFAREACEASHASGFARPLERVNLAVALLAAGEEGGGPGAEAEATALLEAVTTAPEQDPASASRAHRALALVHEAAGQPGLAAACLEKAEAVETAGWEARKAAAASIPGAG</sequence>
<dbReference type="EnsemblProtists" id="EOD08778">
    <property type="protein sequence ID" value="EOD08778"/>
    <property type="gene ID" value="EMIHUDRAFT_438212"/>
</dbReference>
<evidence type="ECO:0000256" key="2">
    <source>
        <dbReference type="ARBA" id="ARBA00022803"/>
    </source>
</evidence>
<reference evidence="5" key="2">
    <citation type="submission" date="2024-10" db="UniProtKB">
        <authorList>
            <consortium name="EnsemblProtists"/>
        </authorList>
    </citation>
    <scope>IDENTIFICATION</scope>
</reference>
<dbReference type="SMART" id="SM00028">
    <property type="entry name" value="TPR"/>
    <property type="match status" value="4"/>
</dbReference>
<keyword evidence="6" id="KW-1185">Reference proteome</keyword>
<protein>
    <submittedName>
        <fullName evidence="5">Uncharacterized protein</fullName>
    </submittedName>
</protein>
<organism evidence="5 6">
    <name type="scientific">Emiliania huxleyi (strain CCMP1516)</name>
    <dbReference type="NCBI Taxonomy" id="280463"/>
    <lineage>
        <taxon>Eukaryota</taxon>
        <taxon>Haptista</taxon>
        <taxon>Haptophyta</taxon>
        <taxon>Prymnesiophyceae</taxon>
        <taxon>Isochrysidales</taxon>
        <taxon>Noelaerhabdaceae</taxon>
        <taxon>Emiliania</taxon>
    </lineage>
</organism>
<dbReference type="InterPro" id="IPR013105">
    <property type="entry name" value="TPR_2"/>
</dbReference>
<feature type="compositionally biased region" description="Gly residues" evidence="4">
    <location>
        <begin position="311"/>
        <end position="323"/>
    </location>
</feature>
<dbReference type="KEGG" id="ehx:EMIHUDRAFT_438212"/>
<dbReference type="InterPro" id="IPR019734">
    <property type="entry name" value="TPR_rpt"/>
</dbReference>
<feature type="compositionally biased region" description="Low complexity" evidence="4">
    <location>
        <begin position="338"/>
        <end position="348"/>
    </location>
</feature>
<evidence type="ECO:0000256" key="1">
    <source>
        <dbReference type="ARBA" id="ARBA00022737"/>
    </source>
</evidence>
<dbReference type="PaxDb" id="2903-EOD08778"/>
<keyword evidence="1" id="KW-0677">Repeat</keyword>
<dbReference type="eggNOG" id="KOG0543">
    <property type="taxonomic scope" value="Eukaryota"/>
</dbReference>
<evidence type="ECO:0000313" key="5">
    <source>
        <dbReference type="EnsemblProtists" id="EOD08778"/>
    </source>
</evidence>
<dbReference type="RefSeq" id="XP_005761207.1">
    <property type="nucleotide sequence ID" value="XM_005761150.1"/>
</dbReference>
<dbReference type="PANTHER" id="PTHR11242:SF0">
    <property type="entry name" value="TPR_REGION DOMAIN-CONTAINING PROTEIN"/>
    <property type="match status" value="1"/>
</dbReference>
<dbReference type="SUPFAM" id="SSF48452">
    <property type="entry name" value="TPR-like"/>
    <property type="match status" value="1"/>
</dbReference>
<evidence type="ECO:0000256" key="4">
    <source>
        <dbReference type="SAM" id="MobiDB-lite"/>
    </source>
</evidence>
<keyword evidence="2 3" id="KW-0802">TPR repeat</keyword>
<feature type="repeat" description="TPR" evidence="3">
    <location>
        <begin position="79"/>
        <end position="112"/>
    </location>
</feature>
<name>A0A0D3IBZ3_EMIH1</name>
<dbReference type="AlphaFoldDB" id="A0A0D3IBZ3"/>
<proteinExistence type="predicted"/>
<dbReference type="PANTHER" id="PTHR11242">
    <property type="entry name" value="ARYL HYDROCARBON RECEPTOR INTERACTING PROTEIN RELATED"/>
    <property type="match status" value="1"/>
</dbReference>
<dbReference type="InterPro" id="IPR039663">
    <property type="entry name" value="AIP/AIPL1/TTC9"/>
</dbReference>
<dbReference type="Proteomes" id="UP000013827">
    <property type="component" value="Unassembled WGS sequence"/>
</dbReference>
<evidence type="ECO:0000256" key="3">
    <source>
        <dbReference type="PROSITE-ProRule" id="PRU00339"/>
    </source>
</evidence>
<reference evidence="6" key="1">
    <citation type="journal article" date="2013" name="Nature">
        <title>Pan genome of the phytoplankton Emiliania underpins its global distribution.</title>
        <authorList>
            <person name="Read B.A."/>
            <person name="Kegel J."/>
            <person name="Klute M.J."/>
            <person name="Kuo A."/>
            <person name="Lefebvre S.C."/>
            <person name="Maumus F."/>
            <person name="Mayer C."/>
            <person name="Miller J."/>
            <person name="Monier A."/>
            <person name="Salamov A."/>
            <person name="Young J."/>
            <person name="Aguilar M."/>
            <person name="Claverie J.M."/>
            <person name="Frickenhaus S."/>
            <person name="Gonzalez K."/>
            <person name="Herman E.K."/>
            <person name="Lin Y.C."/>
            <person name="Napier J."/>
            <person name="Ogata H."/>
            <person name="Sarno A.F."/>
            <person name="Shmutz J."/>
            <person name="Schroeder D."/>
            <person name="de Vargas C."/>
            <person name="Verret F."/>
            <person name="von Dassow P."/>
            <person name="Valentin K."/>
            <person name="Van de Peer Y."/>
            <person name="Wheeler G."/>
            <person name="Dacks J.B."/>
            <person name="Delwiche C.F."/>
            <person name="Dyhrman S.T."/>
            <person name="Glockner G."/>
            <person name="John U."/>
            <person name="Richards T."/>
            <person name="Worden A.Z."/>
            <person name="Zhang X."/>
            <person name="Grigoriev I.V."/>
            <person name="Allen A.E."/>
            <person name="Bidle K."/>
            <person name="Borodovsky M."/>
            <person name="Bowler C."/>
            <person name="Brownlee C."/>
            <person name="Cock J.M."/>
            <person name="Elias M."/>
            <person name="Gladyshev V.N."/>
            <person name="Groth M."/>
            <person name="Guda C."/>
            <person name="Hadaegh A."/>
            <person name="Iglesias-Rodriguez M.D."/>
            <person name="Jenkins J."/>
            <person name="Jones B.M."/>
            <person name="Lawson T."/>
            <person name="Leese F."/>
            <person name="Lindquist E."/>
            <person name="Lobanov A."/>
            <person name="Lomsadze A."/>
            <person name="Malik S.B."/>
            <person name="Marsh M.E."/>
            <person name="Mackinder L."/>
            <person name="Mock T."/>
            <person name="Mueller-Roeber B."/>
            <person name="Pagarete A."/>
            <person name="Parker M."/>
            <person name="Probert I."/>
            <person name="Quesneville H."/>
            <person name="Raines C."/>
            <person name="Rensing S.A."/>
            <person name="Riano-Pachon D.M."/>
            <person name="Richier S."/>
            <person name="Rokitta S."/>
            <person name="Shiraiwa Y."/>
            <person name="Soanes D.M."/>
            <person name="van der Giezen M."/>
            <person name="Wahlund T.M."/>
            <person name="Williams B."/>
            <person name="Wilson W."/>
            <person name="Wolfe G."/>
            <person name="Wurch L.L."/>
        </authorList>
    </citation>
    <scope>NUCLEOTIDE SEQUENCE</scope>
</reference>
<dbReference type="Gene3D" id="1.25.40.10">
    <property type="entry name" value="Tetratricopeptide repeat domain"/>
    <property type="match status" value="1"/>
</dbReference>
<dbReference type="GeneID" id="17254993"/>
<evidence type="ECO:0000313" key="6">
    <source>
        <dbReference type="Proteomes" id="UP000013827"/>
    </source>
</evidence>
<accession>A0A0D3IBZ3</accession>
<dbReference type="HOGENOM" id="CLU_437719_0_0_1"/>